<dbReference type="InterPro" id="IPR050266">
    <property type="entry name" value="AB_hydrolase_sf"/>
</dbReference>
<evidence type="ECO:0000313" key="10">
    <source>
        <dbReference type="Proteomes" id="UP000671914"/>
    </source>
</evidence>
<dbReference type="InterPro" id="IPR005945">
    <property type="entry name" value="Pro_imino_pep"/>
</dbReference>
<dbReference type="PRINTS" id="PR00793">
    <property type="entry name" value="PROAMNOPTASE"/>
</dbReference>
<dbReference type="GO" id="GO:0004177">
    <property type="term" value="F:aminopeptidase activity"/>
    <property type="evidence" value="ECO:0007669"/>
    <property type="project" value="UniProtKB-EC"/>
</dbReference>
<feature type="region of interest" description="Disordered" evidence="7">
    <location>
        <begin position="1"/>
        <end position="56"/>
    </location>
</feature>
<evidence type="ECO:0000256" key="3">
    <source>
        <dbReference type="ARBA" id="ARBA00012568"/>
    </source>
</evidence>
<evidence type="ECO:0000256" key="5">
    <source>
        <dbReference type="ARBA" id="ARBA00022801"/>
    </source>
</evidence>
<comment type="similarity">
    <text evidence="2">Belongs to the peptidase S33 family.</text>
</comment>
<proteinExistence type="inferred from homology"/>
<dbReference type="EC" id="3.4.11.5" evidence="3"/>
<evidence type="ECO:0000256" key="1">
    <source>
        <dbReference type="ARBA" id="ARBA00001585"/>
    </source>
</evidence>
<sequence>MRTPEPTDALESEDAFVPTPQGRLWARSLTRRRGPAPGSAPEASRTASRTRPDDGPVPLVILHGGPGFPSDYLHPLAAGLAEDRPVVVYDQIGAGRSDPVGDPAALDVELYVDHLERVRRHFRLDRFHVLGHSWGGFLALAYTESHPERVASLVLASPLVEPDRWDADARALIGELPADHRRSLAAGPLDPGYAAAEAEFYRRHFCRLEPWPAPLQAAADGEDRVSYTALWGPNEFTNTGRLAGDSRAGVIPELTVPSLWITGTDDEARPQTVGEYAAMSDASELAVLPGTHCVHLEAPNAYLAEVRRFLHRSPHDRRTPRAPSPRAIHPRESSPL</sequence>
<dbReference type="KEGG" id="aarc:G127AT_05645"/>
<organism evidence="9 10">
    <name type="scientific">Agromyces archimandritae</name>
    <dbReference type="NCBI Taxonomy" id="2781962"/>
    <lineage>
        <taxon>Bacteria</taxon>
        <taxon>Bacillati</taxon>
        <taxon>Actinomycetota</taxon>
        <taxon>Actinomycetes</taxon>
        <taxon>Micrococcales</taxon>
        <taxon>Microbacteriaceae</taxon>
        <taxon>Agromyces</taxon>
    </lineage>
</organism>
<dbReference type="EMBL" id="CP071696">
    <property type="protein sequence ID" value="QTX05689.1"/>
    <property type="molecule type" value="Genomic_DNA"/>
</dbReference>
<name>A0A975IPV5_9MICO</name>
<dbReference type="PANTHER" id="PTHR43798:SF33">
    <property type="entry name" value="HYDROLASE, PUTATIVE (AFU_ORTHOLOGUE AFUA_2G14860)-RELATED"/>
    <property type="match status" value="1"/>
</dbReference>
<evidence type="ECO:0000256" key="4">
    <source>
        <dbReference type="ARBA" id="ARBA00021843"/>
    </source>
</evidence>
<dbReference type="PRINTS" id="PR00111">
    <property type="entry name" value="ABHYDROLASE"/>
</dbReference>
<accession>A0A975IPV5</accession>
<evidence type="ECO:0000256" key="7">
    <source>
        <dbReference type="SAM" id="MobiDB-lite"/>
    </source>
</evidence>
<evidence type="ECO:0000256" key="2">
    <source>
        <dbReference type="ARBA" id="ARBA00010088"/>
    </source>
</evidence>
<dbReference type="InterPro" id="IPR000073">
    <property type="entry name" value="AB_hydrolase_1"/>
</dbReference>
<keyword evidence="5 9" id="KW-0378">Hydrolase</keyword>
<dbReference type="AlphaFoldDB" id="A0A975IPV5"/>
<dbReference type="NCBIfam" id="TIGR01250">
    <property type="entry name" value="pro_imino_pep_2"/>
    <property type="match status" value="1"/>
</dbReference>
<dbReference type="GO" id="GO:0006508">
    <property type="term" value="P:proteolysis"/>
    <property type="evidence" value="ECO:0007669"/>
    <property type="project" value="InterPro"/>
</dbReference>
<evidence type="ECO:0000259" key="8">
    <source>
        <dbReference type="Pfam" id="PF00561"/>
    </source>
</evidence>
<gene>
    <name evidence="9" type="ORF">G127AT_05645</name>
</gene>
<dbReference type="GO" id="GO:0016020">
    <property type="term" value="C:membrane"/>
    <property type="evidence" value="ECO:0007669"/>
    <property type="project" value="TreeGrafter"/>
</dbReference>
<dbReference type="SUPFAM" id="SSF53474">
    <property type="entry name" value="alpha/beta-Hydrolases"/>
    <property type="match status" value="1"/>
</dbReference>
<dbReference type="Proteomes" id="UP000671914">
    <property type="component" value="Chromosome"/>
</dbReference>
<protein>
    <recommendedName>
        <fullName evidence="4">Proline iminopeptidase</fullName>
        <ecNumber evidence="3">3.4.11.5</ecNumber>
    </recommendedName>
    <alternativeName>
        <fullName evidence="6">Prolyl aminopeptidase</fullName>
    </alternativeName>
</protein>
<feature type="domain" description="AB hydrolase-1" evidence="8">
    <location>
        <begin position="58"/>
        <end position="299"/>
    </location>
</feature>
<reference evidence="9" key="1">
    <citation type="submission" date="2021-03" db="EMBL/GenBank/DDBJ databases">
        <title>Agromyces archimandritus sp. nov., isolated from the cockroach Archimandrita tessellata.</title>
        <authorList>
            <person name="Guzman J."/>
            <person name="Ortuzar M."/>
            <person name="Poehlein A."/>
            <person name="Daniel R."/>
            <person name="Trujillo M."/>
            <person name="Vilcinskas A."/>
        </authorList>
    </citation>
    <scope>NUCLEOTIDE SEQUENCE</scope>
    <source>
        <strain evidence="9">G127AT</strain>
    </source>
</reference>
<comment type="catalytic activity">
    <reaction evidence="1">
        <text>Release of N-terminal proline from a peptide.</text>
        <dbReference type="EC" id="3.4.11.5"/>
    </reaction>
</comment>
<evidence type="ECO:0000256" key="6">
    <source>
        <dbReference type="ARBA" id="ARBA00029605"/>
    </source>
</evidence>
<feature type="region of interest" description="Disordered" evidence="7">
    <location>
        <begin position="313"/>
        <end position="336"/>
    </location>
</feature>
<evidence type="ECO:0000313" key="9">
    <source>
        <dbReference type="EMBL" id="QTX05689.1"/>
    </source>
</evidence>
<dbReference type="Gene3D" id="3.40.50.1820">
    <property type="entry name" value="alpha/beta hydrolase"/>
    <property type="match status" value="1"/>
</dbReference>
<dbReference type="InterPro" id="IPR002410">
    <property type="entry name" value="Peptidase_S33"/>
</dbReference>
<dbReference type="RefSeq" id="WP_210900912.1">
    <property type="nucleotide sequence ID" value="NZ_CP071696.1"/>
</dbReference>
<keyword evidence="10" id="KW-1185">Reference proteome</keyword>
<dbReference type="InterPro" id="IPR029058">
    <property type="entry name" value="AB_hydrolase_fold"/>
</dbReference>
<dbReference type="PANTHER" id="PTHR43798">
    <property type="entry name" value="MONOACYLGLYCEROL LIPASE"/>
    <property type="match status" value="1"/>
</dbReference>
<dbReference type="Pfam" id="PF00561">
    <property type="entry name" value="Abhydrolase_1"/>
    <property type="match status" value="1"/>
</dbReference>